<sequence>MKDMKILFVRLYSYINVKQQLIMVAVILLTTLSGMAIPLKCIGSI</sequence>
<evidence type="ECO:0000256" key="1">
    <source>
        <dbReference type="SAM" id="Phobius"/>
    </source>
</evidence>
<gene>
    <name evidence="2" type="ORF">GCM10010912_46750</name>
</gene>
<keyword evidence="1" id="KW-0812">Transmembrane</keyword>
<reference evidence="2" key="2">
    <citation type="submission" date="2020-09" db="EMBL/GenBank/DDBJ databases">
        <authorList>
            <person name="Sun Q."/>
            <person name="Zhou Y."/>
        </authorList>
    </citation>
    <scope>NUCLEOTIDE SEQUENCE</scope>
    <source>
        <strain evidence="2">CGMCC 1.16134</strain>
    </source>
</reference>
<evidence type="ECO:0000313" key="3">
    <source>
        <dbReference type="Proteomes" id="UP000637643"/>
    </source>
</evidence>
<dbReference type="Proteomes" id="UP000637643">
    <property type="component" value="Unassembled WGS sequence"/>
</dbReference>
<reference evidence="2" key="1">
    <citation type="journal article" date="2014" name="Int. J. Syst. Evol. Microbiol.">
        <title>Complete genome sequence of Corynebacterium casei LMG S-19264T (=DSM 44701T), isolated from a smear-ripened cheese.</title>
        <authorList>
            <consortium name="US DOE Joint Genome Institute (JGI-PGF)"/>
            <person name="Walter F."/>
            <person name="Albersmeier A."/>
            <person name="Kalinowski J."/>
            <person name="Ruckert C."/>
        </authorList>
    </citation>
    <scope>NUCLEOTIDE SEQUENCE</scope>
    <source>
        <strain evidence="2">CGMCC 1.16134</strain>
    </source>
</reference>
<keyword evidence="1" id="KW-1133">Transmembrane helix</keyword>
<dbReference type="EMBL" id="BMKR01000024">
    <property type="protein sequence ID" value="GGF96580.1"/>
    <property type="molecule type" value="Genomic_DNA"/>
</dbReference>
<evidence type="ECO:0000313" key="2">
    <source>
        <dbReference type="EMBL" id="GGF96580.1"/>
    </source>
</evidence>
<protein>
    <submittedName>
        <fullName evidence="2">Uncharacterized protein</fullName>
    </submittedName>
</protein>
<comment type="caution">
    <text evidence="2">The sequence shown here is derived from an EMBL/GenBank/DDBJ whole genome shotgun (WGS) entry which is preliminary data.</text>
</comment>
<organism evidence="2 3">
    <name type="scientific">Paenibacillus albidus</name>
    <dbReference type="NCBI Taxonomy" id="2041023"/>
    <lineage>
        <taxon>Bacteria</taxon>
        <taxon>Bacillati</taxon>
        <taxon>Bacillota</taxon>
        <taxon>Bacilli</taxon>
        <taxon>Bacillales</taxon>
        <taxon>Paenibacillaceae</taxon>
        <taxon>Paenibacillus</taxon>
    </lineage>
</organism>
<keyword evidence="1" id="KW-0472">Membrane</keyword>
<dbReference type="AlphaFoldDB" id="A0A917FNX7"/>
<proteinExistence type="predicted"/>
<keyword evidence="3" id="KW-1185">Reference proteome</keyword>
<name>A0A917FNX7_9BACL</name>
<dbReference type="RefSeq" id="WP_189029215.1">
    <property type="nucleotide sequence ID" value="NZ_BMKR01000024.1"/>
</dbReference>
<accession>A0A917FNX7</accession>
<feature type="transmembrane region" description="Helical" evidence="1">
    <location>
        <begin position="21"/>
        <end position="39"/>
    </location>
</feature>